<dbReference type="GO" id="GO:0000287">
    <property type="term" value="F:magnesium ion binding"/>
    <property type="evidence" value="ECO:0007669"/>
    <property type="project" value="UniProtKB-UniRule"/>
</dbReference>
<feature type="binding site" evidence="2">
    <location>
        <position position="271"/>
    </location>
    <ligand>
        <name>substrate</name>
    </ligand>
</feature>
<dbReference type="GO" id="GO:0005524">
    <property type="term" value="F:ATP binding"/>
    <property type="evidence" value="ECO:0007669"/>
    <property type="project" value="UniProtKB-UniRule"/>
</dbReference>
<feature type="binding site" evidence="2">
    <location>
        <position position="127"/>
    </location>
    <ligand>
        <name>Mg(2+)</name>
        <dbReference type="ChEBI" id="CHEBI:18420"/>
        <label>1</label>
    </ligand>
</feature>
<feature type="binding site" evidence="2">
    <location>
        <position position="34"/>
    </location>
    <ligand>
        <name>Mg(2+)</name>
        <dbReference type="ChEBI" id="CHEBI:18420"/>
        <label>4</label>
    </ligand>
</feature>
<keyword evidence="2" id="KW-0547">Nucleotide-binding</keyword>
<comment type="similarity">
    <text evidence="2">Belongs to the thiamine-monophosphate kinase family.</text>
</comment>
<dbReference type="EC" id="2.7.4.16" evidence="2"/>
<dbReference type="Gene3D" id="3.90.650.10">
    <property type="entry name" value="PurM-like C-terminal domain"/>
    <property type="match status" value="1"/>
</dbReference>
<feature type="binding site" evidence="2">
    <location>
        <position position="79"/>
    </location>
    <ligand>
        <name>Mg(2+)</name>
        <dbReference type="ChEBI" id="CHEBI:18420"/>
        <label>4</label>
    </ligand>
</feature>
<keyword evidence="6" id="KW-1185">Reference proteome</keyword>
<feature type="binding site" evidence="2">
    <location>
        <position position="221"/>
    </location>
    <ligand>
        <name>ATP</name>
        <dbReference type="ChEBI" id="CHEBI:30616"/>
    </ligand>
</feature>
<dbReference type="HAMAP" id="MF_02128">
    <property type="entry name" value="TMP_kinase"/>
    <property type="match status" value="1"/>
</dbReference>
<dbReference type="KEGG" id="ptaw:DW352_06735"/>
<feature type="binding site" evidence="2">
    <location>
        <position position="327"/>
    </location>
    <ligand>
        <name>substrate</name>
    </ligand>
</feature>
<evidence type="ECO:0000313" key="5">
    <source>
        <dbReference type="EMBL" id="AXK80240.1"/>
    </source>
</evidence>
<gene>
    <name evidence="2 5" type="primary">thiL</name>
    <name evidence="5" type="ORF">DW352_06735</name>
</gene>
<protein>
    <recommendedName>
        <fullName evidence="2">Thiamine-monophosphate kinase</fullName>
        <shortName evidence="2">TMP kinase</shortName>
        <shortName evidence="2">Thiamine-phosphate kinase</shortName>
        <ecNumber evidence="2">2.7.4.16</ecNumber>
    </recommendedName>
</protein>
<dbReference type="GO" id="GO:0009228">
    <property type="term" value="P:thiamine biosynthetic process"/>
    <property type="evidence" value="ECO:0007669"/>
    <property type="project" value="UniProtKB-KW"/>
</dbReference>
<feature type="domain" description="PurM-like C-terminal" evidence="4">
    <location>
        <begin position="157"/>
        <end position="308"/>
    </location>
</feature>
<evidence type="ECO:0000313" key="6">
    <source>
        <dbReference type="Proteomes" id="UP000254889"/>
    </source>
</evidence>
<comment type="catalytic activity">
    <reaction evidence="2">
        <text>thiamine phosphate + ATP = thiamine diphosphate + ADP</text>
        <dbReference type="Rhea" id="RHEA:15913"/>
        <dbReference type="ChEBI" id="CHEBI:30616"/>
        <dbReference type="ChEBI" id="CHEBI:37575"/>
        <dbReference type="ChEBI" id="CHEBI:58937"/>
        <dbReference type="ChEBI" id="CHEBI:456216"/>
        <dbReference type="EC" id="2.7.4.16"/>
    </reaction>
</comment>
<dbReference type="Gene3D" id="3.30.1330.10">
    <property type="entry name" value="PurM-like, N-terminal domain"/>
    <property type="match status" value="1"/>
</dbReference>
<feature type="domain" description="PurM-like N-terminal" evidence="3">
    <location>
        <begin position="33"/>
        <end position="145"/>
    </location>
</feature>
<evidence type="ECO:0000256" key="1">
    <source>
        <dbReference type="ARBA" id="ARBA00022977"/>
    </source>
</evidence>
<dbReference type="SUPFAM" id="SSF55326">
    <property type="entry name" value="PurM N-terminal domain-like"/>
    <property type="match status" value="1"/>
</dbReference>
<proteinExistence type="inferred from homology"/>
<keyword evidence="2" id="KW-0479">Metal-binding</keyword>
<dbReference type="EMBL" id="CP031417">
    <property type="protein sequence ID" value="AXK80240.1"/>
    <property type="molecule type" value="Genomic_DNA"/>
</dbReference>
<keyword evidence="2" id="KW-0460">Magnesium</keyword>
<dbReference type="GO" id="GO:0009030">
    <property type="term" value="F:thiamine-phosphate kinase activity"/>
    <property type="evidence" value="ECO:0007669"/>
    <property type="project" value="UniProtKB-UniRule"/>
</dbReference>
<dbReference type="InterPro" id="IPR010918">
    <property type="entry name" value="PurM-like_C_dom"/>
</dbReference>
<feature type="binding site" evidence="2">
    <location>
        <position position="219"/>
    </location>
    <ligand>
        <name>Mg(2+)</name>
        <dbReference type="ChEBI" id="CHEBI:18420"/>
        <label>3</label>
    </ligand>
</feature>
<feature type="binding site" evidence="2">
    <location>
        <position position="222"/>
    </location>
    <ligand>
        <name>Mg(2+)</name>
        <dbReference type="ChEBI" id="CHEBI:18420"/>
        <label>5</label>
    </ligand>
</feature>
<feature type="binding site" evidence="2">
    <location>
        <position position="34"/>
    </location>
    <ligand>
        <name>Mg(2+)</name>
        <dbReference type="ChEBI" id="CHEBI:18420"/>
        <label>3</label>
    </ligand>
</feature>
<dbReference type="AlphaFoldDB" id="A0A345ZTJ3"/>
<keyword evidence="2 5" id="KW-0808">Transferase</keyword>
<keyword evidence="2 5" id="KW-0418">Kinase</keyword>
<feature type="binding site" evidence="2">
    <location>
        <position position="79"/>
    </location>
    <ligand>
        <name>Mg(2+)</name>
        <dbReference type="ChEBI" id="CHEBI:18420"/>
        <label>2</label>
    </ligand>
</feature>
<sequence length="330" mass="34163">MSSPDDKLSAEERLIAHYFKPVATHPGALGLADDAAFVTPPPGHDLVLKTDGAIAGVHFFPEDDASTVARKVLRMNLSDIAAKGARPLGFLVSVALPRDIDMAWVERFAQGLKADAEAYGCPLFGGDTDKTPGPITISVGMFGIVPTGTMVRRAGARPGDLIFVTGTIGDAALGLKLRLGADWMLDAGQREHLLSRYLLPQPRNAAAEAVRTHCSAAMDVSDGLAGDLTKLVRVSGVAATVEAAKVPLSGAARAAIAADPAMLETALTGGDDFEILCTVPPDRAAGFRAAAQTAGVAVTEIGAVAVGEGARFLDAQGAPLAFQRLSFSHF</sequence>
<comment type="miscellaneous">
    <text evidence="2">Reaction mechanism of ThiL seems to utilize a direct, inline transfer of the gamma-phosphate of ATP to TMP rather than a phosphorylated enzyme intermediate.</text>
</comment>
<dbReference type="Proteomes" id="UP000254889">
    <property type="component" value="Chromosome"/>
</dbReference>
<dbReference type="InterPro" id="IPR006283">
    <property type="entry name" value="ThiL-like"/>
</dbReference>
<dbReference type="PANTHER" id="PTHR30270:SF0">
    <property type="entry name" value="THIAMINE-MONOPHOSPHATE KINASE"/>
    <property type="match status" value="1"/>
</dbReference>
<dbReference type="InterPro" id="IPR016188">
    <property type="entry name" value="PurM-like_N"/>
</dbReference>
<feature type="binding site" evidence="2">
    <location>
        <position position="153"/>
    </location>
    <ligand>
        <name>ATP</name>
        <dbReference type="ChEBI" id="CHEBI:30616"/>
    </ligand>
</feature>
<dbReference type="NCBIfam" id="TIGR01379">
    <property type="entry name" value="thiL"/>
    <property type="match status" value="1"/>
</dbReference>
<dbReference type="UniPathway" id="UPA00060">
    <property type="reaction ID" value="UER00142"/>
</dbReference>
<reference evidence="5 6" key="1">
    <citation type="submission" date="2018-07" db="EMBL/GenBank/DDBJ databases">
        <authorList>
            <person name="Quirk P.G."/>
            <person name="Krulwich T.A."/>
        </authorList>
    </citation>
    <scope>NUCLEOTIDE SEQUENCE [LARGE SCALE GENOMIC DNA]</scope>
    <source>
        <strain evidence="5 6">CC-BB4</strain>
    </source>
</reference>
<dbReference type="Pfam" id="PF00586">
    <property type="entry name" value="AIRS"/>
    <property type="match status" value="1"/>
</dbReference>
<evidence type="ECO:0000259" key="4">
    <source>
        <dbReference type="Pfam" id="PF02769"/>
    </source>
</evidence>
<dbReference type="InterPro" id="IPR036921">
    <property type="entry name" value="PurM-like_N_sf"/>
</dbReference>
<organism evidence="5 6">
    <name type="scientific">Pseudolabrys taiwanensis</name>
    <dbReference type="NCBI Taxonomy" id="331696"/>
    <lineage>
        <taxon>Bacteria</taxon>
        <taxon>Pseudomonadati</taxon>
        <taxon>Pseudomonadota</taxon>
        <taxon>Alphaproteobacteria</taxon>
        <taxon>Hyphomicrobiales</taxon>
        <taxon>Xanthobacteraceae</taxon>
        <taxon>Pseudolabrys</taxon>
    </lineage>
</organism>
<dbReference type="RefSeq" id="WP_115689709.1">
    <property type="nucleotide sequence ID" value="NZ_CP031417.1"/>
</dbReference>
<evidence type="ECO:0000259" key="3">
    <source>
        <dbReference type="Pfam" id="PF00586"/>
    </source>
</evidence>
<feature type="binding site" evidence="2">
    <location>
        <position position="51"/>
    </location>
    <ligand>
        <name>Mg(2+)</name>
        <dbReference type="ChEBI" id="CHEBI:18420"/>
        <label>1</label>
    </ligand>
</feature>
<dbReference type="PANTHER" id="PTHR30270">
    <property type="entry name" value="THIAMINE-MONOPHOSPHATE KINASE"/>
    <property type="match status" value="1"/>
</dbReference>
<dbReference type="GO" id="GO:0009229">
    <property type="term" value="P:thiamine diphosphate biosynthetic process"/>
    <property type="evidence" value="ECO:0007669"/>
    <property type="project" value="UniProtKB-UniRule"/>
</dbReference>
<dbReference type="OrthoDB" id="9802811at2"/>
<name>A0A345ZTJ3_9HYPH</name>
<dbReference type="Pfam" id="PF02769">
    <property type="entry name" value="AIRS_C"/>
    <property type="match status" value="1"/>
</dbReference>
<dbReference type="InterPro" id="IPR036676">
    <property type="entry name" value="PurM-like_C_sf"/>
</dbReference>
<keyword evidence="2" id="KW-0067">ATP-binding</keyword>
<feature type="binding site" evidence="2">
    <location>
        <position position="79"/>
    </location>
    <ligand>
        <name>Mg(2+)</name>
        <dbReference type="ChEBI" id="CHEBI:18420"/>
        <label>3</label>
    </ligand>
</feature>
<evidence type="ECO:0000256" key="2">
    <source>
        <dbReference type="HAMAP-Rule" id="MF_02128"/>
    </source>
</evidence>
<comment type="caution">
    <text evidence="2">Lacks conserved residue(s) required for the propagation of feature annotation.</text>
</comment>
<accession>A0A345ZTJ3</accession>
<feature type="binding site" evidence="2">
    <location>
        <position position="50"/>
    </location>
    <ligand>
        <name>Mg(2+)</name>
        <dbReference type="ChEBI" id="CHEBI:18420"/>
        <label>1</label>
    </ligand>
</feature>
<comment type="function">
    <text evidence="2">Catalyzes the ATP-dependent phosphorylation of thiamine-monophosphate (TMP) to form thiamine-pyrophosphate (TPP), the active form of vitamin B1.</text>
</comment>
<feature type="binding site" evidence="2">
    <location>
        <position position="58"/>
    </location>
    <ligand>
        <name>substrate</name>
    </ligand>
</feature>
<dbReference type="SUPFAM" id="SSF56042">
    <property type="entry name" value="PurM C-terminal domain-like"/>
    <property type="match status" value="1"/>
</dbReference>
<feature type="binding site" evidence="2">
    <location>
        <position position="51"/>
    </location>
    <ligand>
        <name>Mg(2+)</name>
        <dbReference type="ChEBI" id="CHEBI:18420"/>
        <label>2</label>
    </ligand>
</feature>
<dbReference type="PIRSF" id="PIRSF005303">
    <property type="entry name" value="Thiam_monoph_kin"/>
    <property type="match status" value="1"/>
</dbReference>
<comment type="pathway">
    <text evidence="2">Cofactor biosynthesis; thiamine diphosphate biosynthesis; thiamine diphosphate from thiamine phosphate: step 1/1.</text>
</comment>
<dbReference type="CDD" id="cd02194">
    <property type="entry name" value="ThiL"/>
    <property type="match status" value="1"/>
</dbReference>
<keyword evidence="1 2" id="KW-0784">Thiamine biosynthesis</keyword>
<feature type="binding site" evidence="2">
    <location>
        <begin position="126"/>
        <end position="127"/>
    </location>
    <ligand>
        <name>ATP</name>
        <dbReference type="ChEBI" id="CHEBI:30616"/>
    </ligand>
</feature>